<evidence type="ECO:0000256" key="1">
    <source>
        <dbReference type="SAM" id="MobiDB-lite"/>
    </source>
</evidence>
<evidence type="ECO:0000313" key="2">
    <source>
        <dbReference type="EMBL" id="KAJ1166330.1"/>
    </source>
</evidence>
<feature type="region of interest" description="Disordered" evidence="1">
    <location>
        <begin position="1"/>
        <end position="57"/>
    </location>
</feature>
<comment type="caution">
    <text evidence="2">The sequence shown here is derived from an EMBL/GenBank/DDBJ whole genome shotgun (WGS) entry which is preliminary data.</text>
</comment>
<accession>A0AAV7SQB4</accession>
<gene>
    <name evidence="2" type="ORF">NDU88_006735</name>
</gene>
<proteinExistence type="predicted"/>
<keyword evidence="3" id="KW-1185">Reference proteome</keyword>
<evidence type="ECO:0000313" key="3">
    <source>
        <dbReference type="Proteomes" id="UP001066276"/>
    </source>
</evidence>
<dbReference type="AlphaFoldDB" id="A0AAV7SQB4"/>
<dbReference type="Proteomes" id="UP001066276">
    <property type="component" value="Chromosome 4_2"/>
</dbReference>
<feature type="compositionally biased region" description="Basic and acidic residues" evidence="1">
    <location>
        <begin position="34"/>
        <end position="47"/>
    </location>
</feature>
<sequence length="109" mass="11906">MGSVATRGPGLRGPSTLDRGGAETRTVPTYGLKELARRQKRQHEIRETVGAGQAALDKRETVQSSRFVLFHDSHVGNVPRSFPIALLGEWNLRPRHSCEILLCAPGGGY</sequence>
<dbReference type="EMBL" id="JANPWB010000008">
    <property type="protein sequence ID" value="KAJ1166330.1"/>
    <property type="molecule type" value="Genomic_DNA"/>
</dbReference>
<organism evidence="2 3">
    <name type="scientific">Pleurodeles waltl</name>
    <name type="common">Iberian ribbed newt</name>
    <dbReference type="NCBI Taxonomy" id="8319"/>
    <lineage>
        <taxon>Eukaryota</taxon>
        <taxon>Metazoa</taxon>
        <taxon>Chordata</taxon>
        <taxon>Craniata</taxon>
        <taxon>Vertebrata</taxon>
        <taxon>Euteleostomi</taxon>
        <taxon>Amphibia</taxon>
        <taxon>Batrachia</taxon>
        <taxon>Caudata</taxon>
        <taxon>Salamandroidea</taxon>
        <taxon>Salamandridae</taxon>
        <taxon>Pleurodelinae</taxon>
        <taxon>Pleurodeles</taxon>
    </lineage>
</organism>
<reference evidence="2" key="1">
    <citation type="journal article" date="2022" name="bioRxiv">
        <title>Sequencing and chromosome-scale assembly of the giantPleurodeles waltlgenome.</title>
        <authorList>
            <person name="Brown T."/>
            <person name="Elewa A."/>
            <person name="Iarovenko S."/>
            <person name="Subramanian E."/>
            <person name="Araus A.J."/>
            <person name="Petzold A."/>
            <person name="Susuki M."/>
            <person name="Suzuki K.-i.T."/>
            <person name="Hayashi T."/>
            <person name="Toyoda A."/>
            <person name="Oliveira C."/>
            <person name="Osipova E."/>
            <person name="Leigh N.D."/>
            <person name="Simon A."/>
            <person name="Yun M.H."/>
        </authorList>
    </citation>
    <scope>NUCLEOTIDE SEQUENCE</scope>
    <source>
        <strain evidence="2">20211129_DDA</strain>
        <tissue evidence="2">Liver</tissue>
    </source>
</reference>
<protein>
    <submittedName>
        <fullName evidence="2">Uncharacterized protein</fullName>
    </submittedName>
</protein>
<name>A0AAV7SQB4_PLEWA</name>